<proteinExistence type="predicted"/>
<dbReference type="PROSITE" id="PS50003">
    <property type="entry name" value="PH_DOMAIN"/>
    <property type="match status" value="1"/>
</dbReference>
<feature type="domain" description="DH" evidence="3">
    <location>
        <begin position="356"/>
        <end position="549"/>
    </location>
</feature>
<dbReference type="GO" id="GO:0005085">
    <property type="term" value="F:guanyl-nucleotide exchange factor activity"/>
    <property type="evidence" value="ECO:0007669"/>
    <property type="project" value="InterPro"/>
</dbReference>
<dbReference type="Pfam" id="PF15720">
    <property type="entry name" value="DUF4675"/>
    <property type="match status" value="1"/>
</dbReference>
<feature type="region of interest" description="Disordered" evidence="1">
    <location>
        <begin position="132"/>
        <end position="202"/>
    </location>
</feature>
<feature type="compositionally biased region" description="Basic and acidic residues" evidence="1">
    <location>
        <begin position="237"/>
        <end position="252"/>
    </location>
</feature>
<dbReference type="SMR" id="A0A9Q9Z3G3"/>
<dbReference type="OrthoDB" id="5585231at2759"/>
<protein>
    <submittedName>
        <fullName evidence="4">Uncharacterized protein LOC109046131</fullName>
    </submittedName>
</protein>
<dbReference type="PANTHER" id="PTHR13217:SF6">
    <property type="entry name" value="PLECKSTRIN HOMOLOGY DOMAIN-CONTAINING FAMILY G MEMBER 7"/>
    <property type="match status" value="1"/>
</dbReference>
<dbReference type="InterPro" id="IPR055251">
    <property type="entry name" value="SOS1_NGEF_PH"/>
</dbReference>
<accession>A0A9Q9Z3G3</accession>
<evidence type="ECO:0000259" key="2">
    <source>
        <dbReference type="PROSITE" id="PS50003"/>
    </source>
</evidence>
<reference evidence="4" key="1">
    <citation type="submission" date="2025-08" db="UniProtKB">
        <authorList>
            <consortium name="RefSeq"/>
        </authorList>
    </citation>
    <scope>IDENTIFICATION</scope>
    <source>
        <tissue evidence="4">Muscle</tissue>
    </source>
</reference>
<dbReference type="InterPro" id="IPR001849">
    <property type="entry name" value="PH_domain"/>
</dbReference>
<organism evidence="4">
    <name type="scientific">Cyprinus carpio</name>
    <name type="common">Common carp</name>
    <dbReference type="NCBI Taxonomy" id="7962"/>
    <lineage>
        <taxon>Eukaryota</taxon>
        <taxon>Metazoa</taxon>
        <taxon>Chordata</taxon>
        <taxon>Craniata</taxon>
        <taxon>Vertebrata</taxon>
        <taxon>Euteleostomi</taxon>
        <taxon>Actinopterygii</taxon>
        <taxon>Neopterygii</taxon>
        <taxon>Teleostei</taxon>
        <taxon>Ostariophysi</taxon>
        <taxon>Cypriniformes</taxon>
        <taxon>Cyprinidae</taxon>
        <taxon>Cyprininae</taxon>
        <taxon>Cyprinus</taxon>
    </lineage>
</organism>
<dbReference type="Pfam" id="PF00621">
    <property type="entry name" value="RhoGEF"/>
    <property type="match status" value="1"/>
</dbReference>
<name>A0A9Q9Z3G3_CYPCA</name>
<evidence type="ECO:0000259" key="3">
    <source>
        <dbReference type="PROSITE" id="PS50010"/>
    </source>
</evidence>
<dbReference type="Pfam" id="PF22697">
    <property type="entry name" value="SOS1_NGEF_PH"/>
    <property type="match status" value="1"/>
</dbReference>
<dbReference type="RefSeq" id="XP_042631334.1">
    <property type="nucleotide sequence ID" value="XM_042775400.1"/>
</dbReference>
<dbReference type="Proteomes" id="UP001155660">
    <property type="component" value="Chromosome A18"/>
</dbReference>
<dbReference type="GO" id="GO:0007266">
    <property type="term" value="P:Rho protein signal transduction"/>
    <property type="evidence" value="ECO:0007669"/>
    <property type="project" value="TreeGrafter"/>
</dbReference>
<feature type="region of interest" description="Disordered" evidence="1">
    <location>
        <begin position="216"/>
        <end position="254"/>
    </location>
</feature>
<dbReference type="AlphaFoldDB" id="A0A9Q9Z3G3"/>
<dbReference type="InterPro" id="IPR040181">
    <property type="entry name" value="PKHG5/7"/>
</dbReference>
<dbReference type="PROSITE" id="PS50010">
    <property type="entry name" value="DH_2"/>
    <property type="match status" value="1"/>
</dbReference>
<dbReference type="PANTHER" id="PTHR13217">
    <property type="entry name" value="PLECKSTRIN HOMOLOGY DOMAIN-CONTAINING FAMILY G MEMBER 7"/>
    <property type="match status" value="1"/>
</dbReference>
<dbReference type="KEGG" id="ccar:109046131"/>
<dbReference type="GeneID" id="109046131"/>
<evidence type="ECO:0000256" key="1">
    <source>
        <dbReference type="SAM" id="MobiDB-lite"/>
    </source>
</evidence>
<evidence type="ECO:0000313" key="4">
    <source>
        <dbReference type="RefSeq" id="XP_042631334.1"/>
    </source>
</evidence>
<feature type="domain" description="PH" evidence="2">
    <location>
        <begin position="601"/>
        <end position="734"/>
    </location>
</feature>
<feature type="compositionally biased region" description="Acidic residues" evidence="1">
    <location>
        <begin position="225"/>
        <end position="236"/>
    </location>
</feature>
<gene>
    <name evidence="4" type="primary">LOC109046131</name>
</gene>
<dbReference type="SMART" id="SM00325">
    <property type="entry name" value="RhoGEF"/>
    <property type="match status" value="1"/>
</dbReference>
<sequence length="756" mass="86702">MDFGIGHIFVGMTPAKLASDSNQSSVVGYNARLLKMTEFNYAFINENGKEVDKTLDWSYIDWHKMKTIKGTDAQTQTQCVQSEDKDTQTASPFIMRIDLGRTPSRLRYCSLTESDSMPAHLFQFDRQAPARISTSPTLRRMRSTRISYRDPSKLDGPLGEDSPTPASPLSPLFQQKSPLAVQSDRESRNFESSVIHGRVRSHRSKTIDNGVICKSKESCDSKEPDSDDNENTTEDNDQVKDPCHKRVQERRRSSVVVSLPGLDVSPGDLFVSNGAADILNKSAYSDTKKSKWPFSRRSTQTKGKTRSIADIDKCLAGIQIQEWRDTDFQTYKDKSLEDFLRGHSELGAAENPKAYRKQEAIWELFTSECVYFLDQLMVLKEVFLTTLTDLQMRECLQDIDSWRLFANLNELCLVSFGFLTSFLRVIKEMWTNPDSYSTQSLLELLRKAFGESICHCLQKYCLNYSTAILYLDSLKLREDFGFFLKWCERNEQCRRLQLKDLLVAPLQRFTRYPLLLKNIGKKSCSEAEENTIQSIVDLIDRAIYDLEGKVKWLDNYQKVKQLKEALVWLPVWEQDKRAHVPENLKHLLKAVTLENLLSHRILLHDGKLVLIENAKMHEVYLFLFDQFLLITKIKRSKKKSGVVESNPLRLAAGQELEFLLQESCSLIVLDQPISLDRLQLKNIDQLNATASGLPNSFIVMHQNRYQQCIGVFILQAQTESVKKAWVSEIEDAISSLLKQDSQQPRLKNSFLESTQI</sequence>
<dbReference type="SMART" id="SM00233">
    <property type="entry name" value="PH"/>
    <property type="match status" value="1"/>
</dbReference>
<dbReference type="CDD" id="cd13245">
    <property type="entry name" value="PH_PLEKHG7"/>
    <property type="match status" value="1"/>
</dbReference>
<dbReference type="InterPro" id="IPR000219">
    <property type="entry name" value="DH_dom"/>
</dbReference>